<accession>A0ABD2PGL7</accession>
<protein>
    <recommendedName>
        <fullName evidence="12">Peroxidase</fullName>
    </recommendedName>
</protein>
<evidence type="ECO:0000256" key="9">
    <source>
        <dbReference type="SAM" id="Phobius"/>
    </source>
</evidence>
<evidence type="ECO:0000256" key="2">
    <source>
        <dbReference type="ARBA" id="ARBA00022525"/>
    </source>
</evidence>
<evidence type="ECO:0000256" key="3">
    <source>
        <dbReference type="ARBA" id="ARBA00022559"/>
    </source>
</evidence>
<dbReference type="PANTHER" id="PTHR11475:SF141">
    <property type="entry name" value="CARDINAL"/>
    <property type="match status" value="1"/>
</dbReference>
<reference evidence="10 11" key="1">
    <citation type="journal article" date="2021" name="BMC Biol.">
        <title>Horizontally acquired antibacterial genes associated with adaptive radiation of ladybird beetles.</title>
        <authorList>
            <person name="Li H.S."/>
            <person name="Tang X.F."/>
            <person name="Huang Y.H."/>
            <person name="Xu Z.Y."/>
            <person name="Chen M.L."/>
            <person name="Du X.Y."/>
            <person name="Qiu B.Y."/>
            <person name="Chen P.T."/>
            <person name="Zhang W."/>
            <person name="Slipinski A."/>
            <person name="Escalona H.E."/>
            <person name="Waterhouse R.M."/>
            <person name="Zwick A."/>
            <person name="Pang H."/>
        </authorList>
    </citation>
    <scope>NUCLEOTIDE SEQUENCE [LARGE SCALE GENOMIC DNA]</scope>
    <source>
        <strain evidence="10">SYSU2018</strain>
    </source>
</reference>
<gene>
    <name evidence="10" type="ORF">HHI36_023507</name>
</gene>
<evidence type="ECO:0000313" key="11">
    <source>
        <dbReference type="Proteomes" id="UP001516400"/>
    </source>
</evidence>
<name>A0ABD2PGL7_9CUCU</name>
<sequence>MAESDERTRLLANENRPQYAFNSSIAKERRKRVKQFQCFLSACVLCFVILALIISMFFSVTFNDGPATNTNSTNDTVETFDLLLSRTWPLDDTKMDNITSQNFSQFEEAIMFGKKILDEKDEMERNIPPLPVDSASYKHQKVTSTAKKALDLSRIGYLKEYGTKYLLRNTSTEGIKEICVNQSTTLFNEFCQASTIFCNKFEKYRSFDGFCNNLKNSQIYGTAFRPFRRAIPPDYSDGISSPRISKTGNLLPTARTVSLVVHRPYFRDDNKFSVMLAVWGQFLDHDITATALSKNANGSSISCCVNQTLIHPECFPVIIDSGDPLRSDNVTCMEFVRSAPAPTCCMGPREQMNQVTAFIDGSVIYGVEISLVNDLRTMKGGLLKMYYTKDKRSLLPTSTKMNDGCNREEARQKGEYCFEAGDPRSNENLHLTSMHTLWARHHNTVARNLSKINPHWNDEQLFQEARRILGAQMQHITYNEFLPILLGPELMTKMNLYPKKQGYFHKYNDSVDATIANHFAAAAFRFAHTLIPGLMKLLANDSSSPEFVQMHTMLFNPFKLYKPGEMDRAMRGAMNTDIEANDPYFTNELKQHLFEGDDSKNISQPKKYGLDLVSLNIQRGRDHGLPGYTKWRRHCRLKVPATFNDLTHYMNENSLDNIKSLYSDVDDIDLYTGLLSEKPLNRSILGPTLTCLILDQFVRLKYGDRFWYENPNQFNAFQLDEIRKTSLARIICDNSDNVTHSQPLVMERTRLGNENAPCEKLPVMDLTFWRDSIIKVPMGEEQVDVRTPKL</sequence>
<dbReference type="InterPro" id="IPR010255">
    <property type="entry name" value="Haem_peroxidase_sf"/>
</dbReference>
<keyword evidence="5" id="KW-0732">Signal</keyword>
<dbReference type="GO" id="GO:0004601">
    <property type="term" value="F:peroxidase activity"/>
    <property type="evidence" value="ECO:0007669"/>
    <property type="project" value="UniProtKB-KW"/>
</dbReference>
<evidence type="ECO:0000256" key="7">
    <source>
        <dbReference type="ARBA" id="ARBA00023004"/>
    </source>
</evidence>
<dbReference type="CDD" id="cd09823">
    <property type="entry name" value="peroxinectin_like"/>
    <property type="match status" value="1"/>
</dbReference>
<keyword evidence="8" id="KW-0479">Metal-binding</keyword>
<evidence type="ECO:0000256" key="4">
    <source>
        <dbReference type="ARBA" id="ARBA00022617"/>
    </source>
</evidence>
<comment type="caution">
    <text evidence="10">The sequence shown here is derived from an EMBL/GenBank/DDBJ whole genome shotgun (WGS) entry which is preliminary data.</text>
</comment>
<keyword evidence="2" id="KW-0964">Secreted</keyword>
<keyword evidence="3" id="KW-0575">Peroxidase</keyword>
<dbReference type="Proteomes" id="UP001516400">
    <property type="component" value="Unassembled WGS sequence"/>
</dbReference>
<dbReference type="Pfam" id="PF03098">
    <property type="entry name" value="An_peroxidase"/>
    <property type="match status" value="1"/>
</dbReference>
<evidence type="ECO:0008006" key="12">
    <source>
        <dbReference type="Google" id="ProtNLM"/>
    </source>
</evidence>
<dbReference type="GO" id="GO:0005576">
    <property type="term" value="C:extracellular region"/>
    <property type="evidence" value="ECO:0007669"/>
    <property type="project" value="UniProtKB-SubCell"/>
</dbReference>
<dbReference type="InterPro" id="IPR019791">
    <property type="entry name" value="Haem_peroxidase_animal"/>
</dbReference>
<evidence type="ECO:0000256" key="5">
    <source>
        <dbReference type="ARBA" id="ARBA00022729"/>
    </source>
</evidence>
<dbReference type="PROSITE" id="PS50292">
    <property type="entry name" value="PEROXIDASE_3"/>
    <property type="match status" value="1"/>
</dbReference>
<dbReference type="PANTHER" id="PTHR11475">
    <property type="entry name" value="OXIDASE/PEROXIDASE"/>
    <property type="match status" value="1"/>
</dbReference>
<evidence type="ECO:0000256" key="6">
    <source>
        <dbReference type="ARBA" id="ARBA00023002"/>
    </source>
</evidence>
<keyword evidence="9" id="KW-1133">Transmembrane helix</keyword>
<evidence type="ECO:0000256" key="1">
    <source>
        <dbReference type="ARBA" id="ARBA00004613"/>
    </source>
</evidence>
<keyword evidence="6" id="KW-0560">Oxidoreductase</keyword>
<keyword evidence="9" id="KW-0472">Membrane</keyword>
<keyword evidence="7 8" id="KW-0408">Iron</keyword>
<dbReference type="EMBL" id="JABFTP020000186">
    <property type="protein sequence ID" value="KAL3290143.1"/>
    <property type="molecule type" value="Genomic_DNA"/>
</dbReference>
<evidence type="ECO:0000256" key="8">
    <source>
        <dbReference type="PIRSR" id="PIRSR619791-2"/>
    </source>
</evidence>
<dbReference type="AlphaFoldDB" id="A0ABD2PGL7"/>
<keyword evidence="9" id="KW-0812">Transmembrane</keyword>
<proteinExistence type="predicted"/>
<feature type="transmembrane region" description="Helical" evidence="9">
    <location>
        <begin position="39"/>
        <end position="62"/>
    </location>
</feature>
<dbReference type="InterPro" id="IPR037120">
    <property type="entry name" value="Haem_peroxidase_sf_animal"/>
</dbReference>
<organism evidence="10 11">
    <name type="scientific">Cryptolaemus montrouzieri</name>
    <dbReference type="NCBI Taxonomy" id="559131"/>
    <lineage>
        <taxon>Eukaryota</taxon>
        <taxon>Metazoa</taxon>
        <taxon>Ecdysozoa</taxon>
        <taxon>Arthropoda</taxon>
        <taxon>Hexapoda</taxon>
        <taxon>Insecta</taxon>
        <taxon>Pterygota</taxon>
        <taxon>Neoptera</taxon>
        <taxon>Endopterygota</taxon>
        <taxon>Coleoptera</taxon>
        <taxon>Polyphaga</taxon>
        <taxon>Cucujiformia</taxon>
        <taxon>Coccinelloidea</taxon>
        <taxon>Coccinellidae</taxon>
        <taxon>Scymninae</taxon>
        <taxon>Scymnini</taxon>
        <taxon>Cryptolaemus</taxon>
    </lineage>
</organism>
<dbReference type="PRINTS" id="PR00457">
    <property type="entry name" value="ANPEROXIDASE"/>
</dbReference>
<keyword evidence="11" id="KW-1185">Reference proteome</keyword>
<dbReference type="SUPFAM" id="SSF48113">
    <property type="entry name" value="Heme-dependent peroxidases"/>
    <property type="match status" value="1"/>
</dbReference>
<feature type="binding site" description="axial binding residue" evidence="8">
    <location>
        <position position="528"/>
    </location>
    <ligand>
        <name>heme b</name>
        <dbReference type="ChEBI" id="CHEBI:60344"/>
    </ligand>
    <ligandPart>
        <name>Fe</name>
        <dbReference type="ChEBI" id="CHEBI:18248"/>
    </ligandPart>
</feature>
<dbReference type="FunFam" id="1.10.640.10:FF:000003">
    <property type="entry name" value="chorion peroxidase"/>
    <property type="match status" value="1"/>
</dbReference>
<dbReference type="Gene3D" id="1.10.640.10">
    <property type="entry name" value="Haem peroxidase domain superfamily, animal type"/>
    <property type="match status" value="1"/>
</dbReference>
<dbReference type="GO" id="GO:0022412">
    <property type="term" value="P:cellular process involved in reproduction in multicellular organism"/>
    <property type="evidence" value="ECO:0007669"/>
    <property type="project" value="UniProtKB-ARBA"/>
</dbReference>
<keyword evidence="4 8" id="KW-0349">Heme</keyword>
<comment type="subcellular location">
    <subcellularLocation>
        <location evidence="1">Secreted</location>
    </subcellularLocation>
</comment>
<evidence type="ECO:0000313" key="10">
    <source>
        <dbReference type="EMBL" id="KAL3290143.1"/>
    </source>
</evidence>